<feature type="transmembrane region" description="Helical" evidence="1">
    <location>
        <begin position="191"/>
        <end position="210"/>
    </location>
</feature>
<feature type="transmembrane region" description="Helical" evidence="1">
    <location>
        <begin position="21"/>
        <end position="41"/>
    </location>
</feature>
<dbReference type="Proteomes" id="UP001428817">
    <property type="component" value="Unassembled WGS sequence"/>
</dbReference>
<feature type="transmembrane region" description="Helical" evidence="1">
    <location>
        <begin position="397"/>
        <end position="420"/>
    </location>
</feature>
<sequence>MLPVERLRALPVAEQNTPGRLLRLGALLVAGCLVTAVVSLFGGLSRQAAVDEATGRVAALSSDAAVVYRSLAAADAMATSGFVSGGAEPVAVRQRSDDELARASAALAHAGGELAEDDPARALVADVATRLPVYSGLIETARVYNRQGLPLGQTYLTGASALLRQDMLPAVQRLRDDQSAQLAEDYGWGRAVPLAVLLLGVATLAALGDAWRREARRTNRTVNPGLAASAGLVSLALLWWLVAGTVSFLALGSAGAHGRAEAALGSARVAVLQARSNESLVLVARSGSGASDSGFTDRLNLLLSETGLLRKAQDAVGPEADAQLAGVRADATAWQAAHAQLRALDDGGRYAEAAQSAIGTDPAGSRAAFDRLDASLGAALDRQREAQVDAAGTAHGALFGLAAGPMLLLLLAGVAAGYGIELRVKEYR</sequence>
<keyword evidence="1" id="KW-0472">Membrane</keyword>
<reference evidence="3" key="1">
    <citation type="journal article" date="2019" name="Int. J. Syst. Evol. Microbiol.">
        <title>The Global Catalogue of Microorganisms (GCM) 10K type strain sequencing project: providing services to taxonomists for standard genome sequencing and annotation.</title>
        <authorList>
            <consortium name="The Broad Institute Genomics Platform"/>
            <consortium name="The Broad Institute Genome Sequencing Center for Infectious Disease"/>
            <person name="Wu L."/>
            <person name="Ma J."/>
        </authorList>
    </citation>
    <scope>NUCLEOTIDE SEQUENCE [LARGE SCALE GENOMIC DNA]</scope>
    <source>
        <strain evidence="3">JCM 18303</strain>
    </source>
</reference>
<organism evidence="2 3">
    <name type="scientific">Pseudonocardia eucalypti</name>
    <dbReference type="NCBI Taxonomy" id="648755"/>
    <lineage>
        <taxon>Bacteria</taxon>
        <taxon>Bacillati</taxon>
        <taxon>Actinomycetota</taxon>
        <taxon>Actinomycetes</taxon>
        <taxon>Pseudonocardiales</taxon>
        <taxon>Pseudonocardiaceae</taxon>
        <taxon>Pseudonocardia</taxon>
    </lineage>
</organism>
<keyword evidence="1" id="KW-0812">Transmembrane</keyword>
<evidence type="ECO:0000313" key="3">
    <source>
        <dbReference type="Proteomes" id="UP001428817"/>
    </source>
</evidence>
<protein>
    <recommendedName>
        <fullName evidence="4">Secreted protein</fullName>
    </recommendedName>
</protein>
<keyword evidence="1" id="KW-1133">Transmembrane helix</keyword>
<keyword evidence="3" id="KW-1185">Reference proteome</keyword>
<proteinExistence type="predicted"/>
<name>A0ABP9Q2T5_9PSEU</name>
<gene>
    <name evidence="2" type="ORF">GCM10023321_27870</name>
</gene>
<feature type="transmembrane region" description="Helical" evidence="1">
    <location>
        <begin position="222"/>
        <end position="242"/>
    </location>
</feature>
<evidence type="ECO:0000256" key="1">
    <source>
        <dbReference type="SAM" id="Phobius"/>
    </source>
</evidence>
<evidence type="ECO:0000313" key="2">
    <source>
        <dbReference type="EMBL" id="GAA5155098.1"/>
    </source>
</evidence>
<evidence type="ECO:0008006" key="4">
    <source>
        <dbReference type="Google" id="ProtNLM"/>
    </source>
</evidence>
<accession>A0ABP9Q2T5</accession>
<comment type="caution">
    <text evidence="2">The sequence shown here is derived from an EMBL/GenBank/DDBJ whole genome shotgun (WGS) entry which is preliminary data.</text>
</comment>
<dbReference type="EMBL" id="BAABJP010000010">
    <property type="protein sequence ID" value="GAA5155098.1"/>
    <property type="molecule type" value="Genomic_DNA"/>
</dbReference>